<keyword evidence="12 15" id="KW-0472">Membrane</keyword>
<feature type="transmembrane region" description="Helical" evidence="15">
    <location>
        <begin position="34"/>
        <end position="57"/>
    </location>
</feature>
<reference evidence="17" key="1">
    <citation type="submission" date="2023-04" db="EMBL/GenBank/DDBJ databases">
        <authorList>
            <person name="Vijverberg K."/>
            <person name="Xiong W."/>
            <person name="Schranz E."/>
        </authorList>
    </citation>
    <scope>NUCLEOTIDE SEQUENCE</scope>
</reference>
<evidence type="ECO:0000256" key="12">
    <source>
        <dbReference type="ARBA" id="ARBA00023136"/>
    </source>
</evidence>
<dbReference type="InterPro" id="IPR044602">
    <property type="entry name" value="ATL10/ATL72-79-like"/>
</dbReference>
<dbReference type="AlphaFoldDB" id="A0AA36EJ38"/>
<evidence type="ECO:0000313" key="17">
    <source>
        <dbReference type="EMBL" id="CAI9298826.1"/>
    </source>
</evidence>
<evidence type="ECO:0000256" key="7">
    <source>
        <dbReference type="ARBA" id="ARBA00022692"/>
    </source>
</evidence>
<evidence type="ECO:0000256" key="14">
    <source>
        <dbReference type="PROSITE-ProRule" id="PRU00175"/>
    </source>
</evidence>
<dbReference type="EMBL" id="OX465084">
    <property type="protein sequence ID" value="CAI9298826.1"/>
    <property type="molecule type" value="Genomic_DNA"/>
</dbReference>
<comment type="similarity">
    <text evidence="13">Belongs to the RING-type zinc finger family. ATL subfamily.</text>
</comment>
<accession>A0AA36EJ38</accession>
<keyword evidence="8" id="KW-0479">Metal-binding</keyword>
<evidence type="ECO:0000256" key="4">
    <source>
        <dbReference type="ARBA" id="ARBA00022528"/>
    </source>
</evidence>
<evidence type="ECO:0000256" key="13">
    <source>
        <dbReference type="ARBA" id="ARBA00024209"/>
    </source>
</evidence>
<keyword evidence="4" id="KW-0150">Chloroplast</keyword>
<evidence type="ECO:0000256" key="11">
    <source>
        <dbReference type="ARBA" id="ARBA00023078"/>
    </source>
</evidence>
<dbReference type="InterPro" id="IPR013083">
    <property type="entry name" value="Znf_RING/FYVE/PHD"/>
</dbReference>
<keyword evidence="10 15" id="KW-1133">Transmembrane helix</keyword>
<evidence type="ECO:0000256" key="3">
    <source>
        <dbReference type="ARBA" id="ARBA00012483"/>
    </source>
</evidence>
<gene>
    <name evidence="17" type="ORF">LSALG_LOCUS37568</name>
</gene>
<keyword evidence="6" id="KW-0808">Transferase</keyword>
<dbReference type="GO" id="GO:0061630">
    <property type="term" value="F:ubiquitin protein ligase activity"/>
    <property type="evidence" value="ECO:0007669"/>
    <property type="project" value="UniProtKB-EC"/>
</dbReference>
<dbReference type="InterPro" id="IPR017900">
    <property type="entry name" value="4Fe4S_Fe_S_CS"/>
</dbReference>
<evidence type="ECO:0000259" key="16">
    <source>
        <dbReference type="PROSITE" id="PS50089"/>
    </source>
</evidence>
<dbReference type="PROSITE" id="PS50089">
    <property type="entry name" value="ZF_RING_2"/>
    <property type="match status" value="1"/>
</dbReference>
<name>A0AA36EJ38_LACSI</name>
<dbReference type="InterPro" id="IPR001841">
    <property type="entry name" value="Znf_RING"/>
</dbReference>
<dbReference type="GO" id="GO:0008270">
    <property type="term" value="F:zinc ion binding"/>
    <property type="evidence" value="ECO:0007669"/>
    <property type="project" value="UniProtKB-KW"/>
</dbReference>
<evidence type="ECO:0000256" key="10">
    <source>
        <dbReference type="ARBA" id="ARBA00022989"/>
    </source>
</evidence>
<dbReference type="Proteomes" id="UP001177003">
    <property type="component" value="Chromosome 8"/>
</dbReference>
<proteinExistence type="inferred from homology"/>
<evidence type="ECO:0000256" key="6">
    <source>
        <dbReference type="ARBA" id="ARBA00022679"/>
    </source>
</evidence>
<comment type="subcellular location">
    <subcellularLocation>
        <location evidence="2">Membrane</location>
        <topology evidence="2">Single-pass membrane protein</topology>
    </subcellularLocation>
</comment>
<keyword evidence="5" id="KW-0934">Plastid</keyword>
<dbReference type="SMART" id="SM00184">
    <property type="entry name" value="RING"/>
    <property type="match status" value="1"/>
</dbReference>
<evidence type="ECO:0000256" key="2">
    <source>
        <dbReference type="ARBA" id="ARBA00004167"/>
    </source>
</evidence>
<evidence type="ECO:0000256" key="8">
    <source>
        <dbReference type="ARBA" id="ARBA00022723"/>
    </source>
</evidence>
<keyword evidence="14" id="KW-0863">Zinc-finger</keyword>
<keyword evidence="7 15" id="KW-0812">Transmembrane</keyword>
<comment type="catalytic activity">
    <reaction evidence="1">
        <text>S-ubiquitinyl-[E2 ubiquitin-conjugating enzyme]-L-cysteine + [acceptor protein]-L-lysine = [E2 ubiquitin-conjugating enzyme]-L-cysteine + N(6)-ubiquitinyl-[acceptor protein]-L-lysine.</text>
        <dbReference type="EC" id="2.3.2.27"/>
    </reaction>
</comment>
<dbReference type="PANTHER" id="PTHR46905:SF7">
    <property type="entry name" value="RING-H2 FINGER PROTEIN ATL78"/>
    <property type="match status" value="1"/>
</dbReference>
<evidence type="ECO:0000313" key="18">
    <source>
        <dbReference type="Proteomes" id="UP001177003"/>
    </source>
</evidence>
<keyword evidence="9" id="KW-0862">Zinc</keyword>
<keyword evidence="11" id="KW-0793">Thylakoid</keyword>
<dbReference type="PANTHER" id="PTHR46905">
    <property type="entry name" value="RING-H2 FINGER PROTEIN ATL78"/>
    <property type="match status" value="1"/>
</dbReference>
<dbReference type="Pfam" id="PF13639">
    <property type="entry name" value="zf-RING_2"/>
    <property type="match status" value="1"/>
</dbReference>
<organism evidence="17 18">
    <name type="scientific">Lactuca saligna</name>
    <name type="common">Willowleaf lettuce</name>
    <dbReference type="NCBI Taxonomy" id="75948"/>
    <lineage>
        <taxon>Eukaryota</taxon>
        <taxon>Viridiplantae</taxon>
        <taxon>Streptophyta</taxon>
        <taxon>Embryophyta</taxon>
        <taxon>Tracheophyta</taxon>
        <taxon>Spermatophyta</taxon>
        <taxon>Magnoliopsida</taxon>
        <taxon>eudicotyledons</taxon>
        <taxon>Gunneridae</taxon>
        <taxon>Pentapetalae</taxon>
        <taxon>asterids</taxon>
        <taxon>campanulids</taxon>
        <taxon>Asterales</taxon>
        <taxon>Asteraceae</taxon>
        <taxon>Cichorioideae</taxon>
        <taxon>Cichorieae</taxon>
        <taxon>Lactucinae</taxon>
        <taxon>Lactuca</taxon>
    </lineage>
</organism>
<dbReference type="EC" id="2.3.2.27" evidence="3"/>
<keyword evidence="18" id="KW-1185">Reference proteome</keyword>
<feature type="domain" description="RING-type" evidence="16">
    <location>
        <begin position="108"/>
        <end position="150"/>
    </location>
</feature>
<protein>
    <recommendedName>
        <fullName evidence="3">RING-type E3 ubiquitin transferase</fullName>
        <ecNumber evidence="3">2.3.2.27</ecNumber>
    </recommendedName>
</protein>
<dbReference type="PROSITE" id="PS00198">
    <property type="entry name" value="4FE4S_FER_1"/>
    <property type="match status" value="1"/>
</dbReference>
<sequence>MTTFHPRSLLDGSFISSPHHNDTDPTANSNEMNLIVNIMWIVLLCGFITSFGVFQVIRYAMQRRRTSTMTTRTSQHESEPCAGLKKSIVSQISTRVLESVFKISVTECTICLEDFVDGQNVRVLPNCSHEFHVGCIDKWFESHSSCPNCRNCLLECPVDSHEVVMPQLMVTTPSENMV</sequence>
<dbReference type="GO" id="GO:0016567">
    <property type="term" value="P:protein ubiquitination"/>
    <property type="evidence" value="ECO:0007669"/>
    <property type="project" value="InterPro"/>
</dbReference>
<evidence type="ECO:0000256" key="9">
    <source>
        <dbReference type="ARBA" id="ARBA00022833"/>
    </source>
</evidence>
<dbReference type="SUPFAM" id="SSF57850">
    <property type="entry name" value="RING/U-box"/>
    <property type="match status" value="1"/>
</dbReference>
<evidence type="ECO:0000256" key="5">
    <source>
        <dbReference type="ARBA" id="ARBA00022640"/>
    </source>
</evidence>
<dbReference type="Gene3D" id="3.30.40.10">
    <property type="entry name" value="Zinc/RING finger domain, C3HC4 (zinc finger)"/>
    <property type="match status" value="1"/>
</dbReference>
<evidence type="ECO:0000256" key="15">
    <source>
        <dbReference type="SAM" id="Phobius"/>
    </source>
</evidence>
<dbReference type="GO" id="GO:0016020">
    <property type="term" value="C:membrane"/>
    <property type="evidence" value="ECO:0007669"/>
    <property type="project" value="UniProtKB-SubCell"/>
</dbReference>
<evidence type="ECO:0000256" key="1">
    <source>
        <dbReference type="ARBA" id="ARBA00000900"/>
    </source>
</evidence>